<sequence length="54" mass="5616">MEADLGALDGRITLNDQTYTAQGWTIVPAADGTTFTNGGSGHGMSVSDQSVRPF</sequence>
<proteinExistence type="predicted"/>
<reference evidence="1 2" key="1">
    <citation type="journal article" date="2019" name="Emerg. Microbes Infect.">
        <title>Comprehensive subspecies identification of 175 nontuberculous mycobacteria species based on 7547 genomic profiles.</title>
        <authorList>
            <person name="Matsumoto Y."/>
            <person name="Kinjo T."/>
            <person name="Motooka D."/>
            <person name="Nabeya D."/>
            <person name="Jung N."/>
            <person name="Uechi K."/>
            <person name="Horii T."/>
            <person name="Iida T."/>
            <person name="Fujita J."/>
            <person name="Nakamura S."/>
        </authorList>
    </citation>
    <scope>NUCLEOTIDE SEQUENCE [LARGE SCALE GENOMIC DNA]</scope>
    <source>
        <strain evidence="1 2">JCM 14738</strain>
    </source>
</reference>
<evidence type="ECO:0000313" key="1">
    <source>
        <dbReference type="EMBL" id="BBZ40326.1"/>
    </source>
</evidence>
<accession>A0A7I7YF10</accession>
<evidence type="ECO:0000313" key="2">
    <source>
        <dbReference type="Proteomes" id="UP000467385"/>
    </source>
</evidence>
<gene>
    <name evidence="1" type="ORF">MCNS_33890</name>
</gene>
<organism evidence="1 2">
    <name type="scientific">Mycobacterium conspicuum</name>
    <dbReference type="NCBI Taxonomy" id="44010"/>
    <lineage>
        <taxon>Bacteria</taxon>
        <taxon>Bacillati</taxon>
        <taxon>Actinomycetota</taxon>
        <taxon>Actinomycetes</taxon>
        <taxon>Mycobacteriales</taxon>
        <taxon>Mycobacteriaceae</taxon>
        <taxon>Mycobacterium</taxon>
    </lineage>
</organism>
<dbReference type="Proteomes" id="UP000467385">
    <property type="component" value="Chromosome"/>
</dbReference>
<keyword evidence="2" id="KW-1185">Reference proteome</keyword>
<dbReference type="EMBL" id="AP022613">
    <property type="protein sequence ID" value="BBZ40326.1"/>
    <property type="molecule type" value="Genomic_DNA"/>
</dbReference>
<name>A0A7I7YF10_9MYCO</name>
<dbReference type="RefSeq" id="WP_163645860.1">
    <property type="nucleotide sequence ID" value="NZ_AP022613.1"/>
</dbReference>
<protein>
    <submittedName>
        <fullName evidence="1">Uncharacterized protein</fullName>
    </submittedName>
</protein>
<dbReference type="AlphaFoldDB" id="A0A7I7YF10"/>